<sequence>MTERVKLKDLEEAFDGLPYPITKENAVEEVEGVVLVYADGEEAASDVIARIEEEVFDDPASLAASIRNNLPVDAVGEPGQSEGEGD</sequence>
<organism evidence="1 2">
    <name type="scientific">Halarchaeum grantii</name>
    <dbReference type="NCBI Taxonomy" id="1193105"/>
    <lineage>
        <taxon>Archaea</taxon>
        <taxon>Methanobacteriati</taxon>
        <taxon>Methanobacteriota</taxon>
        <taxon>Stenosarchaea group</taxon>
        <taxon>Halobacteria</taxon>
        <taxon>Halobacteriales</taxon>
        <taxon>Halobacteriaceae</taxon>
    </lineage>
</organism>
<dbReference type="Pfam" id="PF19102">
    <property type="entry name" value="DUF5789"/>
    <property type="match status" value="1"/>
</dbReference>
<dbReference type="EMBL" id="BMPF01000002">
    <property type="protein sequence ID" value="GGL31609.1"/>
    <property type="molecule type" value="Genomic_DNA"/>
</dbReference>
<accession>A0A830F954</accession>
<evidence type="ECO:0000313" key="1">
    <source>
        <dbReference type="EMBL" id="GGL31609.1"/>
    </source>
</evidence>
<dbReference type="RefSeq" id="WP_188881538.1">
    <property type="nucleotide sequence ID" value="NZ_BMPF01000002.1"/>
</dbReference>
<protein>
    <recommendedName>
        <fullName evidence="3">DUF2795 domain-containing protein</fullName>
    </recommendedName>
</protein>
<dbReference type="InterPro" id="IPR043899">
    <property type="entry name" value="DUF5789"/>
</dbReference>
<dbReference type="AlphaFoldDB" id="A0A830F954"/>
<dbReference type="OrthoDB" id="227978at2157"/>
<dbReference type="Proteomes" id="UP000628840">
    <property type="component" value="Unassembled WGS sequence"/>
</dbReference>
<evidence type="ECO:0000313" key="2">
    <source>
        <dbReference type="Proteomes" id="UP000628840"/>
    </source>
</evidence>
<proteinExistence type="predicted"/>
<keyword evidence="2" id="KW-1185">Reference proteome</keyword>
<comment type="caution">
    <text evidence="1">The sequence shown here is derived from an EMBL/GenBank/DDBJ whole genome shotgun (WGS) entry which is preliminary data.</text>
</comment>
<name>A0A830F954_9EURY</name>
<gene>
    <name evidence="1" type="ORF">GCM10009037_14110</name>
</gene>
<evidence type="ECO:0008006" key="3">
    <source>
        <dbReference type="Google" id="ProtNLM"/>
    </source>
</evidence>
<reference evidence="1 2" key="1">
    <citation type="journal article" date="2019" name="Int. J. Syst. Evol. Microbiol.">
        <title>The Global Catalogue of Microorganisms (GCM) 10K type strain sequencing project: providing services to taxonomists for standard genome sequencing and annotation.</title>
        <authorList>
            <consortium name="The Broad Institute Genomics Platform"/>
            <consortium name="The Broad Institute Genome Sequencing Center for Infectious Disease"/>
            <person name="Wu L."/>
            <person name="Ma J."/>
        </authorList>
    </citation>
    <scope>NUCLEOTIDE SEQUENCE [LARGE SCALE GENOMIC DNA]</scope>
    <source>
        <strain evidence="1 2">JCM 19585</strain>
    </source>
</reference>